<gene>
    <name evidence="1" type="ORF">ALFOR1_50037</name>
</gene>
<sequence length="130" mass="15507">MQDNTTSIIRKYKRQSRSPFIGDDSTILLLANLDIEGENLRFDYQRYIYLHRNQKGQWLGISLSSTLIDELSDGKVKYRSHKEVLIVLLRYYEEIRDFLKHFSDEIESVFGIDAETWMIACKARWRKLLK</sequence>
<name>A0A6T9Y2L3_ALTMA</name>
<evidence type="ECO:0000313" key="1">
    <source>
        <dbReference type="EMBL" id="CAB9495355.1"/>
    </source>
</evidence>
<organism evidence="1 2">
    <name type="scientific">Alteromonas macleodii</name>
    <name type="common">Pseudoalteromonas macleodii</name>
    <dbReference type="NCBI Taxonomy" id="28108"/>
    <lineage>
        <taxon>Bacteria</taxon>
        <taxon>Pseudomonadati</taxon>
        <taxon>Pseudomonadota</taxon>
        <taxon>Gammaproteobacteria</taxon>
        <taxon>Alteromonadales</taxon>
        <taxon>Alteromonadaceae</taxon>
        <taxon>Alteromonas/Salinimonas group</taxon>
        <taxon>Alteromonas</taxon>
    </lineage>
</organism>
<proteinExistence type="predicted"/>
<evidence type="ECO:0000313" key="2">
    <source>
        <dbReference type="Proteomes" id="UP000509458"/>
    </source>
</evidence>
<dbReference type="EMBL" id="LR812090">
    <property type="protein sequence ID" value="CAB9495355.1"/>
    <property type="molecule type" value="Genomic_DNA"/>
</dbReference>
<dbReference type="AlphaFoldDB" id="A0A6T9Y2L3"/>
<dbReference type="RefSeq" id="WP_179984578.1">
    <property type="nucleotide sequence ID" value="NZ_LR812090.1"/>
</dbReference>
<accession>A0A6T9Y2L3</accession>
<reference evidence="1 2" key="1">
    <citation type="submission" date="2020-06" db="EMBL/GenBank/DDBJ databases">
        <authorList>
            <person name="Duchaud E."/>
        </authorList>
    </citation>
    <scope>NUCLEOTIDE SEQUENCE [LARGE SCALE GENOMIC DNA]</scope>
    <source>
        <strain evidence="1">Alteromonas fortis</strain>
    </source>
</reference>
<protein>
    <submittedName>
        <fullName evidence="1">Uncharacterized protein</fullName>
    </submittedName>
</protein>
<dbReference type="Proteomes" id="UP000509458">
    <property type="component" value="Chromosome"/>
</dbReference>